<organism evidence="3 4">
    <name type="scientific">Chryseobacterium hagamense</name>
    <dbReference type="NCBI Taxonomy" id="395935"/>
    <lineage>
        <taxon>Bacteria</taxon>
        <taxon>Pseudomonadati</taxon>
        <taxon>Bacteroidota</taxon>
        <taxon>Flavobacteriia</taxon>
        <taxon>Flavobacteriales</taxon>
        <taxon>Weeksellaceae</taxon>
        <taxon>Chryseobacterium group</taxon>
        <taxon>Chryseobacterium</taxon>
    </lineage>
</organism>
<sequence length="97" mass="11166">METYINKETQAYEKASRRVKELKGFYGNLTSYVLVISFLVILNILTSPGYLWFIWPMMGWGIGVAAHAAGTFGIGKDWEERKIKELMNEERKSTKTL</sequence>
<proteinExistence type="predicted"/>
<dbReference type="AlphaFoldDB" id="A0A511YKC7"/>
<dbReference type="EMBL" id="BJYJ01000004">
    <property type="protein sequence ID" value="GEN75640.1"/>
    <property type="molecule type" value="Genomic_DNA"/>
</dbReference>
<gene>
    <name evidence="3" type="ORF">CHA01nite_13800</name>
</gene>
<evidence type="ECO:0000313" key="4">
    <source>
        <dbReference type="Proteomes" id="UP000321863"/>
    </source>
</evidence>
<keyword evidence="1" id="KW-0812">Transmembrane</keyword>
<name>A0A511YKC7_9FLAO</name>
<dbReference type="RefSeq" id="WP_146940581.1">
    <property type="nucleotide sequence ID" value="NZ_BJYJ01000004.1"/>
</dbReference>
<dbReference type="InterPro" id="IPR025698">
    <property type="entry name" value="2TM_dom"/>
</dbReference>
<feature type="transmembrane region" description="Helical" evidence="1">
    <location>
        <begin position="25"/>
        <end position="46"/>
    </location>
</feature>
<keyword evidence="1" id="KW-0472">Membrane</keyword>
<keyword evidence="3" id="KW-0418">Kinase</keyword>
<keyword evidence="1" id="KW-1133">Transmembrane helix</keyword>
<dbReference type="GO" id="GO:0016301">
    <property type="term" value="F:kinase activity"/>
    <property type="evidence" value="ECO:0007669"/>
    <property type="project" value="UniProtKB-KW"/>
</dbReference>
<protein>
    <submittedName>
        <fullName evidence="3">Histidine kinase</fullName>
    </submittedName>
</protein>
<dbReference type="Pfam" id="PF13239">
    <property type="entry name" value="2TM"/>
    <property type="match status" value="1"/>
</dbReference>
<dbReference type="Proteomes" id="UP000321863">
    <property type="component" value="Unassembled WGS sequence"/>
</dbReference>
<evidence type="ECO:0000259" key="2">
    <source>
        <dbReference type="Pfam" id="PF13239"/>
    </source>
</evidence>
<reference evidence="3 4" key="1">
    <citation type="submission" date="2019-07" db="EMBL/GenBank/DDBJ databases">
        <title>Whole genome shotgun sequence of Chryseobacterium hagamense NBRC 105253.</title>
        <authorList>
            <person name="Hosoyama A."/>
            <person name="Uohara A."/>
            <person name="Ohji S."/>
            <person name="Ichikawa N."/>
        </authorList>
    </citation>
    <scope>NUCLEOTIDE SEQUENCE [LARGE SCALE GENOMIC DNA]</scope>
    <source>
        <strain evidence="3 4">NBRC 105253</strain>
    </source>
</reference>
<keyword evidence="4" id="KW-1185">Reference proteome</keyword>
<comment type="caution">
    <text evidence="3">The sequence shown here is derived from an EMBL/GenBank/DDBJ whole genome shotgun (WGS) entry which is preliminary data.</text>
</comment>
<feature type="domain" description="2TM" evidence="2">
    <location>
        <begin position="13"/>
        <end position="88"/>
    </location>
</feature>
<accession>A0A511YKC7</accession>
<feature type="transmembrane region" description="Helical" evidence="1">
    <location>
        <begin position="52"/>
        <end position="74"/>
    </location>
</feature>
<evidence type="ECO:0000256" key="1">
    <source>
        <dbReference type="SAM" id="Phobius"/>
    </source>
</evidence>
<keyword evidence="3" id="KW-0808">Transferase</keyword>
<evidence type="ECO:0000313" key="3">
    <source>
        <dbReference type="EMBL" id="GEN75640.1"/>
    </source>
</evidence>
<dbReference type="OrthoDB" id="8965954at2"/>